<name>A0ABP5I3J1_9MICO</name>
<dbReference type="PANTHER" id="PTHR43841:SF1">
    <property type="entry name" value="3-HYDROXYACYL-THIOESTER DEHYDRATASE X"/>
    <property type="match status" value="1"/>
</dbReference>
<dbReference type="EMBL" id="BAAAPZ010000002">
    <property type="protein sequence ID" value="GAA2091652.1"/>
    <property type="molecule type" value="Genomic_DNA"/>
</dbReference>
<proteinExistence type="inferred from homology"/>
<dbReference type="Proteomes" id="UP001500984">
    <property type="component" value="Unassembled WGS sequence"/>
</dbReference>
<dbReference type="InterPro" id="IPR029069">
    <property type="entry name" value="HotDog_dom_sf"/>
</dbReference>
<dbReference type="RefSeq" id="WP_291795200.1">
    <property type="nucleotide sequence ID" value="NZ_BAAAPZ010000002.1"/>
</dbReference>
<dbReference type="SUPFAM" id="SSF54637">
    <property type="entry name" value="Thioesterase/thiol ester dehydrase-isomerase"/>
    <property type="match status" value="2"/>
</dbReference>
<evidence type="ECO:0000259" key="2">
    <source>
        <dbReference type="Pfam" id="PF01575"/>
    </source>
</evidence>
<evidence type="ECO:0000313" key="4">
    <source>
        <dbReference type="Proteomes" id="UP001500984"/>
    </source>
</evidence>
<keyword evidence="4" id="KW-1185">Reference proteome</keyword>
<sequence length="295" mass="32302">MLKTYAKGAAQSARLRLRPAAGGDLSRVAGDASPRRVREFTAEAQKVAEFCRVVHEPVADAVPVTYLHAEAFEESMELMSAREFPLPLVGMVHLANTVTQHEPVRVGEAVRATVWIEEIRAHAKGTEVVVATRFEVAGRLRVEETSTMLAKGVHVRGAAEAVVRERREFTPGTPVLQWRFTGGDASAYARVSGDRNPIHLSGAAAKAFGFPTRIAHGMYTAARALAAAQVRTRPFTWEVEFASPVLLPARVDVGVRRVRGEGEHGAEVLETEVLETEVWSPKKGKLHMRSRLELS</sequence>
<dbReference type="InterPro" id="IPR002539">
    <property type="entry name" value="MaoC-like_dom"/>
</dbReference>
<feature type="domain" description="MaoC-like" evidence="2">
    <location>
        <begin position="181"/>
        <end position="272"/>
    </location>
</feature>
<dbReference type="PANTHER" id="PTHR43841">
    <property type="entry name" value="3-HYDROXYACYL-THIOESTER DEHYDRATASE HTDX-RELATED"/>
    <property type="match status" value="1"/>
</dbReference>
<comment type="caution">
    <text evidence="3">The sequence shown here is derived from an EMBL/GenBank/DDBJ whole genome shotgun (WGS) entry which is preliminary data.</text>
</comment>
<comment type="similarity">
    <text evidence="1">Belongs to the enoyl-CoA hydratase/isomerase family.</text>
</comment>
<protein>
    <recommendedName>
        <fullName evidence="2">MaoC-like domain-containing protein</fullName>
    </recommendedName>
</protein>
<accession>A0ABP5I3J1</accession>
<reference evidence="4" key="1">
    <citation type="journal article" date="2019" name="Int. J. Syst. Evol. Microbiol.">
        <title>The Global Catalogue of Microorganisms (GCM) 10K type strain sequencing project: providing services to taxonomists for standard genome sequencing and annotation.</title>
        <authorList>
            <consortium name="The Broad Institute Genomics Platform"/>
            <consortium name="The Broad Institute Genome Sequencing Center for Infectious Disease"/>
            <person name="Wu L."/>
            <person name="Ma J."/>
        </authorList>
    </citation>
    <scope>NUCLEOTIDE SEQUENCE [LARGE SCALE GENOMIC DNA]</scope>
    <source>
        <strain evidence="4">JCM 15900</strain>
    </source>
</reference>
<evidence type="ECO:0000256" key="1">
    <source>
        <dbReference type="ARBA" id="ARBA00005254"/>
    </source>
</evidence>
<dbReference type="Gene3D" id="3.10.129.10">
    <property type="entry name" value="Hotdog Thioesterase"/>
    <property type="match status" value="1"/>
</dbReference>
<evidence type="ECO:0000313" key="3">
    <source>
        <dbReference type="EMBL" id="GAA2091652.1"/>
    </source>
</evidence>
<gene>
    <name evidence="3" type="ORF">GCM10009823_08950</name>
</gene>
<dbReference type="Pfam" id="PF01575">
    <property type="entry name" value="MaoC_dehydratas"/>
    <property type="match status" value="1"/>
</dbReference>
<organism evidence="3 4">
    <name type="scientific">Brevibacterium salitolerans</name>
    <dbReference type="NCBI Taxonomy" id="1403566"/>
    <lineage>
        <taxon>Bacteria</taxon>
        <taxon>Bacillati</taxon>
        <taxon>Actinomycetota</taxon>
        <taxon>Actinomycetes</taxon>
        <taxon>Micrococcales</taxon>
        <taxon>Brevibacteriaceae</taxon>
        <taxon>Brevibacterium</taxon>
    </lineage>
</organism>